<evidence type="ECO:0000313" key="1">
    <source>
        <dbReference type="EMBL" id="CAI9971898.1"/>
    </source>
</evidence>
<name>A0AA86RES4_9EUKA</name>
<comment type="caution">
    <text evidence="1">The sequence shown here is derived from an EMBL/GenBank/DDBJ whole genome shotgun (WGS) entry which is preliminary data.</text>
</comment>
<accession>A0AA86RES4</accession>
<sequence length="192" mass="22520">MQIHIQDRNYYSSFIIDDELSDKDYVQKTNESFSEILKNNSLTKKQKINNSFDAQQLYKQANNINKNESESLANSTYNTQLYQEQIDKLNSKIVDRDKKIFKQDADIKALNEKAEHKQLIKDIEIKAQNEQATTNAEHKQLIYENNISKQKLTYDIEIKVISLSRCVSKFICKQQTFDQNLNIMDLDDPLQS</sequence>
<gene>
    <name evidence="2" type="ORF">HINF_LOCUS42175</name>
    <name evidence="1" type="ORF">HINF_LOCUS59543</name>
</gene>
<protein>
    <submittedName>
        <fullName evidence="2">Hypothetical_protein</fullName>
    </submittedName>
</protein>
<organism evidence="1">
    <name type="scientific">Hexamita inflata</name>
    <dbReference type="NCBI Taxonomy" id="28002"/>
    <lineage>
        <taxon>Eukaryota</taxon>
        <taxon>Metamonada</taxon>
        <taxon>Diplomonadida</taxon>
        <taxon>Hexamitidae</taxon>
        <taxon>Hexamitinae</taxon>
        <taxon>Hexamita</taxon>
    </lineage>
</organism>
<reference evidence="2 3" key="2">
    <citation type="submission" date="2024-07" db="EMBL/GenBank/DDBJ databases">
        <authorList>
            <person name="Akdeniz Z."/>
        </authorList>
    </citation>
    <scope>NUCLEOTIDE SEQUENCE [LARGE SCALE GENOMIC DNA]</scope>
</reference>
<keyword evidence="3" id="KW-1185">Reference proteome</keyword>
<evidence type="ECO:0000313" key="2">
    <source>
        <dbReference type="EMBL" id="CAL6047373.1"/>
    </source>
</evidence>
<reference evidence="1" key="1">
    <citation type="submission" date="2023-06" db="EMBL/GenBank/DDBJ databases">
        <authorList>
            <person name="Kurt Z."/>
        </authorList>
    </citation>
    <scope>NUCLEOTIDE SEQUENCE</scope>
</reference>
<dbReference type="EMBL" id="CATOUU010001099">
    <property type="protein sequence ID" value="CAI9971898.1"/>
    <property type="molecule type" value="Genomic_DNA"/>
</dbReference>
<proteinExistence type="predicted"/>
<dbReference type="AlphaFoldDB" id="A0AA86RES4"/>
<dbReference type="Proteomes" id="UP001642409">
    <property type="component" value="Unassembled WGS sequence"/>
</dbReference>
<evidence type="ECO:0000313" key="3">
    <source>
        <dbReference type="Proteomes" id="UP001642409"/>
    </source>
</evidence>
<dbReference type="EMBL" id="CAXDID020000171">
    <property type="protein sequence ID" value="CAL6047373.1"/>
    <property type="molecule type" value="Genomic_DNA"/>
</dbReference>